<accession>A0AAE0WI49</accession>
<feature type="transmembrane region" description="Helical" evidence="2">
    <location>
        <begin position="54"/>
        <end position="73"/>
    </location>
</feature>
<feature type="transmembrane region" description="Helical" evidence="2">
    <location>
        <begin position="428"/>
        <end position="455"/>
    </location>
</feature>
<proteinExistence type="predicted"/>
<dbReference type="EMBL" id="JAUTXT010000067">
    <property type="protein sequence ID" value="KAK3669925.1"/>
    <property type="molecule type" value="Genomic_DNA"/>
</dbReference>
<feature type="compositionally biased region" description="Basic and acidic residues" evidence="1">
    <location>
        <begin position="1"/>
        <end position="18"/>
    </location>
</feature>
<evidence type="ECO:0000313" key="3">
    <source>
        <dbReference type="EMBL" id="KAK3669925.1"/>
    </source>
</evidence>
<dbReference type="Proteomes" id="UP001274830">
    <property type="component" value="Unassembled WGS sequence"/>
</dbReference>
<evidence type="ECO:0000256" key="2">
    <source>
        <dbReference type="SAM" id="Phobius"/>
    </source>
</evidence>
<name>A0AAE0WI49_9PEZI</name>
<evidence type="ECO:0000256" key="1">
    <source>
        <dbReference type="SAM" id="MobiDB-lite"/>
    </source>
</evidence>
<feature type="transmembrane region" description="Helical" evidence="2">
    <location>
        <begin position="219"/>
        <end position="239"/>
    </location>
</feature>
<feature type="transmembrane region" description="Helical" evidence="2">
    <location>
        <begin position="146"/>
        <end position="165"/>
    </location>
</feature>
<evidence type="ECO:0000313" key="4">
    <source>
        <dbReference type="Proteomes" id="UP001274830"/>
    </source>
</evidence>
<feature type="region of interest" description="Disordered" evidence="1">
    <location>
        <begin position="505"/>
        <end position="534"/>
    </location>
</feature>
<keyword evidence="2" id="KW-1133">Transmembrane helix</keyword>
<keyword evidence="2" id="KW-0472">Membrane</keyword>
<gene>
    <name evidence="3" type="ORF">LTR78_010176</name>
</gene>
<keyword evidence="4" id="KW-1185">Reference proteome</keyword>
<keyword evidence="2" id="KW-0812">Transmembrane</keyword>
<sequence length="534" mass="58697">MDQMVERSDSHAHQDVNPKDFGTATQVVDETSSQVFPSSQTRDRSPRRASWHGIAIYTALCLSVVPVALLLGFSPKLSTALAYNGCTTNGDFALPYSASVWSPKFFFTITVPFSGTGAASCGYSSDQSAASARDGYGYTAVKAIDLAWDLLVGRGGQLVFAWMAYHVFGAVLTKLMQEGEVGYDLFASIAFQSGSVPALLTTLRHVLGWAPVPRTKRALGFYLGMAMVMLYIAMMPTLLSAMTGYTSLYFFYLINKGTYLADAGAVDCRGTFAPAYGRVVMPTGNNTEDFVLPYDHFPDSDATAPWIDYYKRYQDIYAQCPDPSNVTACPAANVSSRIDRMTFVTNYVGCDRHVCDDNGPVTFPPPFPNFQTWLIGDGRAYTHWLCGADTVFVPVPGRDPEGRMDGSVLGTNETIDVFTSICRAGSRYAWGFSFLLSFLTAVLNIFALAILCAMWMGVRGVRFEQGTLRDAVIMVSQAKRDHGEMVGEWSARALRREVEKGKVGMTTNEGLRRRDREGVKDGARRRYADSDDHD</sequence>
<protein>
    <submittedName>
        <fullName evidence="3">Uncharacterized protein</fullName>
    </submittedName>
</protein>
<feature type="transmembrane region" description="Helical" evidence="2">
    <location>
        <begin position="185"/>
        <end position="207"/>
    </location>
</feature>
<reference evidence="3" key="1">
    <citation type="submission" date="2023-07" db="EMBL/GenBank/DDBJ databases">
        <title>Black Yeasts Isolated from many extreme environments.</title>
        <authorList>
            <person name="Coleine C."/>
            <person name="Stajich J.E."/>
            <person name="Selbmann L."/>
        </authorList>
    </citation>
    <scope>NUCLEOTIDE SEQUENCE</scope>
    <source>
        <strain evidence="3">CCFEE 5485</strain>
    </source>
</reference>
<dbReference type="AlphaFoldDB" id="A0AAE0WI49"/>
<feature type="compositionally biased region" description="Basic and acidic residues" evidence="1">
    <location>
        <begin position="510"/>
        <end position="534"/>
    </location>
</feature>
<feature type="region of interest" description="Disordered" evidence="1">
    <location>
        <begin position="1"/>
        <end position="21"/>
    </location>
</feature>
<comment type="caution">
    <text evidence="3">The sequence shown here is derived from an EMBL/GenBank/DDBJ whole genome shotgun (WGS) entry which is preliminary data.</text>
</comment>
<organism evidence="3 4">
    <name type="scientific">Recurvomyces mirabilis</name>
    <dbReference type="NCBI Taxonomy" id="574656"/>
    <lineage>
        <taxon>Eukaryota</taxon>
        <taxon>Fungi</taxon>
        <taxon>Dikarya</taxon>
        <taxon>Ascomycota</taxon>
        <taxon>Pezizomycotina</taxon>
        <taxon>Dothideomycetes</taxon>
        <taxon>Dothideomycetidae</taxon>
        <taxon>Mycosphaerellales</taxon>
        <taxon>Teratosphaeriaceae</taxon>
        <taxon>Recurvomyces</taxon>
    </lineage>
</organism>